<keyword evidence="1" id="KW-1133">Transmembrane helix</keyword>
<dbReference type="STRING" id="1314773.A0A3N2QA46"/>
<dbReference type="GeneID" id="39579011"/>
<feature type="transmembrane region" description="Helical" evidence="1">
    <location>
        <begin position="238"/>
        <end position="259"/>
    </location>
</feature>
<feature type="transmembrane region" description="Helical" evidence="1">
    <location>
        <begin position="271"/>
        <end position="292"/>
    </location>
</feature>
<feature type="transmembrane region" description="Helical" evidence="1">
    <location>
        <begin position="366"/>
        <end position="385"/>
    </location>
</feature>
<feature type="transmembrane region" description="Helical" evidence="1">
    <location>
        <begin position="304"/>
        <end position="323"/>
    </location>
</feature>
<dbReference type="AlphaFoldDB" id="A0A3N2QA46"/>
<dbReference type="PANTHER" id="PTHR12203">
    <property type="entry name" value="KDEL LYS-ASP-GLU-LEU CONTAINING - RELATED"/>
    <property type="match status" value="1"/>
</dbReference>
<sequence length="937" mass="105873">MAHHARIQLAGLCAVASFIWTSTTFETHTLNQWPRFSACLILLLSAGLTWTVSYFSRWFPGPDGRFDETSSGLLNQPLPNSPERPRRYFAPAVVFCIVLRLELFHQIVANFQCSTPGVESFLCTFIVFYDVFFGHRHKPPTSALEPEDPWRSSTADLLDWLKQARLLLVGSVLLFNFGTYRAAASQKVYSTYMCSSLFDTRAGVVLMQVLGLGLDATIAILLWRILAFAKTTKARLRTVSSIQFSAAALVGLVCLLFRLRHAPILPSGFRGLGWLYVFDMVIDSFAFSVLAISTSLLISDAGPLGPLGIVTFFAGLSTSFRNLSSLNLWQGPSKVAVILPLHAIVIGFSVFLFTCNIRTVLFVRRVFFWVALFAVLAGTTIYTLFVSRPFHDRHPLGDIIYASRIEADRWLTRASTSNTLHVAVEEYRGRNHGRDPPPNFDKWFDFARSRASPIIDHFKQLGDDMHPFWGLKPEAIRQSLRNVLPEAPSIAWVKVAGGRVSHSYEAQDRNRKSLDSLVQMMESFSEHLQDMDIPINLGDGPRVLTPWVDLHGQRGPPSRGTAEGHVLPEAFLTPTVFQEMEAQTCPVGSSGRTLRHWNVRDLCFSCASRHAKGPFLVDWDASLDRCDQPDMAHLHGFYLSDKEVAPFQQLVPVFSRYKASGFNDILIPWPDPVEDEPDSNRDFRTRNNKLHWRGELGTHDVRGDEMPRGGHKQRLLHLVNNATSSEEIVMLLPRITDVPFRKGATWGELTFTYEKIHTAEANEFLPFDIGVSSYASCQDAQCAAAASEFGTKEMDVEAQEALRYRYVLLLDESLGPPRQFLRTVRSSSVPFLASVFRTWYTERLMPWVHFVPVDIRFQGLHSTLVYFAGHLGRKVGGRTLDDPGNEADAKWIALEGRSWARKALRREDMEVYLFRLLLEWGRVIDVDRDSIGFKFEE</sequence>
<dbReference type="EMBL" id="ML119051">
    <property type="protein sequence ID" value="ROT43633.1"/>
    <property type="molecule type" value="Genomic_DNA"/>
</dbReference>
<keyword evidence="1" id="KW-0472">Membrane</keyword>
<feature type="transmembrane region" description="Helical" evidence="1">
    <location>
        <begin position="204"/>
        <end position="226"/>
    </location>
</feature>
<evidence type="ECO:0000313" key="2">
    <source>
        <dbReference type="EMBL" id="ROT43633.1"/>
    </source>
</evidence>
<gene>
    <name evidence="2" type="ORF">SODALDRAFT_327840</name>
</gene>
<name>A0A3N2QA46_SODAK</name>
<organism evidence="2 3">
    <name type="scientific">Sodiomyces alkalinus (strain CBS 110278 / VKM F-3762 / F11)</name>
    <name type="common">Alkaliphilic filamentous fungus</name>
    <dbReference type="NCBI Taxonomy" id="1314773"/>
    <lineage>
        <taxon>Eukaryota</taxon>
        <taxon>Fungi</taxon>
        <taxon>Dikarya</taxon>
        <taxon>Ascomycota</taxon>
        <taxon>Pezizomycotina</taxon>
        <taxon>Sordariomycetes</taxon>
        <taxon>Hypocreomycetidae</taxon>
        <taxon>Glomerellales</taxon>
        <taxon>Plectosphaerellaceae</taxon>
        <taxon>Sodiomyces</taxon>
    </lineage>
</organism>
<dbReference type="OrthoDB" id="541052at2759"/>
<proteinExistence type="predicted"/>
<accession>A0A3N2QA46</accession>
<keyword evidence="3" id="KW-1185">Reference proteome</keyword>
<feature type="transmembrane region" description="Helical" evidence="1">
    <location>
        <begin position="35"/>
        <end position="55"/>
    </location>
</feature>
<evidence type="ECO:0000256" key="1">
    <source>
        <dbReference type="SAM" id="Phobius"/>
    </source>
</evidence>
<dbReference type="PANTHER" id="PTHR12203:SF35">
    <property type="entry name" value="PROTEIN O-GLUCOSYLTRANSFERASE 1"/>
    <property type="match status" value="1"/>
</dbReference>
<dbReference type="InterPro" id="IPR051091">
    <property type="entry name" value="O-Glucosyltr/Glycosyltrsf_90"/>
</dbReference>
<dbReference type="Proteomes" id="UP000272025">
    <property type="component" value="Unassembled WGS sequence"/>
</dbReference>
<dbReference type="RefSeq" id="XP_028471439.1">
    <property type="nucleotide sequence ID" value="XM_028610533.1"/>
</dbReference>
<evidence type="ECO:0000313" key="3">
    <source>
        <dbReference type="Proteomes" id="UP000272025"/>
    </source>
</evidence>
<keyword evidence="1" id="KW-0812">Transmembrane</keyword>
<feature type="transmembrane region" description="Helical" evidence="1">
    <location>
        <begin position="335"/>
        <end position="354"/>
    </location>
</feature>
<feature type="transmembrane region" description="Helical" evidence="1">
    <location>
        <begin position="166"/>
        <end position="184"/>
    </location>
</feature>
<reference evidence="2 3" key="1">
    <citation type="journal article" date="2018" name="Mol. Ecol.">
        <title>The obligate alkalophilic soda-lake fungus Sodiomyces alkalinus has shifted to a protein diet.</title>
        <authorList>
            <person name="Grum-Grzhimaylo A.A."/>
            <person name="Falkoski D.L."/>
            <person name="van den Heuvel J."/>
            <person name="Valero-Jimenez C.A."/>
            <person name="Min B."/>
            <person name="Choi I.G."/>
            <person name="Lipzen A."/>
            <person name="Daum C.G."/>
            <person name="Aanen D.K."/>
            <person name="Tsang A."/>
            <person name="Henrissat B."/>
            <person name="Bilanenko E.N."/>
            <person name="de Vries R.P."/>
            <person name="van Kan J.A.L."/>
            <person name="Grigoriev I.V."/>
            <person name="Debets A.J.M."/>
        </authorList>
    </citation>
    <scope>NUCLEOTIDE SEQUENCE [LARGE SCALE GENOMIC DNA]</scope>
    <source>
        <strain evidence="2 3">F11</strain>
    </source>
</reference>
<protein>
    <submittedName>
        <fullName evidence="2">Capsular associated protein</fullName>
    </submittedName>
</protein>